<feature type="compositionally biased region" description="Low complexity" evidence="11">
    <location>
        <begin position="84"/>
        <end position="95"/>
    </location>
</feature>
<dbReference type="Proteomes" id="UP001498398">
    <property type="component" value="Unassembled WGS sequence"/>
</dbReference>
<evidence type="ECO:0000256" key="7">
    <source>
        <dbReference type="ARBA" id="ARBA00023159"/>
    </source>
</evidence>
<organism evidence="13 14">
    <name type="scientific">Marasmiellus scandens</name>
    <dbReference type="NCBI Taxonomy" id="2682957"/>
    <lineage>
        <taxon>Eukaryota</taxon>
        <taxon>Fungi</taxon>
        <taxon>Dikarya</taxon>
        <taxon>Basidiomycota</taxon>
        <taxon>Agaricomycotina</taxon>
        <taxon>Agaricomycetes</taxon>
        <taxon>Agaricomycetidae</taxon>
        <taxon>Agaricales</taxon>
        <taxon>Marasmiineae</taxon>
        <taxon>Omphalotaceae</taxon>
        <taxon>Marasmiellus</taxon>
    </lineage>
</organism>
<evidence type="ECO:0000256" key="1">
    <source>
        <dbReference type="ARBA" id="ARBA00004123"/>
    </source>
</evidence>
<protein>
    <recommendedName>
        <fullName evidence="10">SAGA-associated factor 11</fullName>
    </recommendedName>
</protein>
<sequence>MPKADKAAEKEEVLSALTMKLFCAMLDDFAMDIALKAHKEVLKSRAVCDVCQTRCNGVHVPGSSNARVSTSSRAPTPSLTETKPGTGASTPSGSSTPYLDCVNCSRQIASNRYAPHLSSCMGLSTTRRAAVPPRNVKNKQTLENRSRSPASDAGTLSDDKSPGPAGKSKSKSKRADEAEFNLKRKRPISPQVSPVKKQKQKGSPVSRVKSEVDVSVHSNASPLPPTTSQSRIPSKLRDSSTAPTMGKSVSSSSRSSSPEDMLAAALGSSFQSGNGARPSPPVKRPSPPRPSAGSGYIHEEEGDETGSSTDTDSD</sequence>
<feature type="compositionally biased region" description="Polar residues" evidence="11">
    <location>
        <begin position="62"/>
        <end position="83"/>
    </location>
</feature>
<feature type="region of interest" description="Disordered" evidence="11">
    <location>
        <begin position="62"/>
        <end position="95"/>
    </location>
</feature>
<evidence type="ECO:0000256" key="10">
    <source>
        <dbReference type="RuleBase" id="RU261113"/>
    </source>
</evidence>
<evidence type="ECO:0000256" key="3">
    <source>
        <dbReference type="ARBA" id="ARBA00022771"/>
    </source>
</evidence>
<dbReference type="Gene3D" id="3.30.160.60">
    <property type="entry name" value="Classic Zinc Finger"/>
    <property type="match status" value="1"/>
</dbReference>
<dbReference type="Pfam" id="PF08209">
    <property type="entry name" value="Sgf11"/>
    <property type="match status" value="1"/>
</dbReference>
<feature type="compositionally biased region" description="Low complexity" evidence="11">
    <location>
        <begin position="189"/>
        <end position="206"/>
    </location>
</feature>
<keyword evidence="4" id="KW-0862">Zinc</keyword>
<comment type="caution">
    <text evidence="13">The sequence shown here is derived from an EMBL/GenBank/DDBJ whole genome shotgun (WGS) entry which is preliminary data.</text>
</comment>
<keyword evidence="9" id="KW-0539">Nucleus</keyword>
<keyword evidence="2" id="KW-0479">Metal-binding</keyword>
<feature type="region of interest" description="Disordered" evidence="11">
    <location>
        <begin position="130"/>
        <end position="314"/>
    </location>
</feature>
<dbReference type="EMBL" id="JBANRG010000006">
    <property type="protein sequence ID" value="KAK7465805.1"/>
    <property type="molecule type" value="Genomic_DNA"/>
</dbReference>
<evidence type="ECO:0000256" key="6">
    <source>
        <dbReference type="ARBA" id="ARBA00023015"/>
    </source>
</evidence>
<keyword evidence="6" id="KW-0805">Transcription regulation</keyword>
<keyword evidence="8" id="KW-0804">Transcription</keyword>
<feature type="compositionally biased region" description="Low complexity" evidence="11">
    <location>
        <begin position="305"/>
        <end position="314"/>
    </location>
</feature>
<evidence type="ECO:0000313" key="14">
    <source>
        <dbReference type="Proteomes" id="UP001498398"/>
    </source>
</evidence>
<keyword evidence="7 10" id="KW-0010">Activator</keyword>
<gene>
    <name evidence="13" type="ORF">VKT23_005776</name>
    <name evidence="12" type="ORF">VKT23_007177</name>
</gene>
<comment type="similarity">
    <text evidence="10">Belongs to the SGF11 family.</text>
</comment>
<evidence type="ECO:0000256" key="4">
    <source>
        <dbReference type="ARBA" id="ARBA00022833"/>
    </source>
</evidence>
<keyword evidence="3" id="KW-0863">Zinc-finger</keyword>
<evidence type="ECO:0000256" key="2">
    <source>
        <dbReference type="ARBA" id="ARBA00022723"/>
    </source>
</evidence>
<proteinExistence type="inferred from homology"/>
<evidence type="ECO:0000256" key="9">
    <source>
        <dbReference type="ARBA" id="ARBA00023242"/>
    </source>
</evidence>
<evidence type="ECO:0000313" key="13">
    <source>
        <dbReference type="EMBL" id="KAK7465805.1"/>
    </source>
</evidence>
<reference evidence="13 14" key="1">
    <citation type="submission" date="2024-01" db="EMBL/GenBank/DDBJ databases">
        <title>A draft genome for the cacao thread blight pathogen Marasmiellus scandens.</title>
        <authorList>
            <person name="Baruah I.K."/>
            <person name="Leung J."/>
            <person name="Bukari Y."/>
            <person name="Amoako-Attah I."/>
            <person name="Meinhardt L.W."/>
            <person name="Bailey B.A."/>
            <person name="Cohen S.P."/>
        </authorList>
    </citation>
    <scope>NUCLEOTIDE SEQUENCE [LARGE SCALE GENOMIC DNA]</scope>
    <source>
        <strain evidence="13 14">GH-19</strain>
    </source>
</reference>
<dbReference type="InterPro" id="IPR013246">
    <property type="entry name" value="SAGA_su_Sgf11"/>
</dbReference>
<feature type="compositionally biased region" description="Basic and acidic residues" evidence="11">
    <location>
        <begin position="173"/>
        <end position="182"/>
    </location>
</feature>
<name>A0ABR1JR31_9AGAR</name>
<keyword evidence="14" id="KW-1185">Reference proteome</keyword>
<evidence type="ECO:0000256" key="11">
    <source>
        <dbReference type="SAM" id="MobiDB-lite"/>
    </source>
</evidence>
<evidence type="ECO:0000313" key="12">
    <source>
        <dbReference type="EMBL" id="KAK7463841.1"/>
    </source>
</evidence>
<evidence type="ECO:0000256" key="5">
    <source>
        <dbReference type="ARBA" id="ARBA00022853"/>
    </source>
</evidence>
<dbReference type="EMBL" id="JBANRG010000009">
    <property type="protein sequence ID" value="KAK7463841.1"/>
    <property type="molecule type" value="Genomic_DNA"/>
</dbReference>
<evidence type="ECO:0000256" key="8">
    <source>
        <dbReference type="ARBA" id="ARBA00023163"/>
    </source>
</evidence>
<comment type="subcellular location">
    <subcellularLocation>
        <location evidence="1 10">Nucleus</location>
    </subcellularLocation>
</comment>
<feature type="compositionally biased region" description="Pro residues" evidence="11">
    <location>
        <begin position="278"/>
        <end position="290"/>
    </location>
</feature>
<feature type="compositionally biased region" description="Polar residues" evidence="11">
    <location>
        <begin position="216"/>
        <end position="232"/>
    </location>
</feature>
<accession>A0ABR1JR31</accession>
<keyword evidence="5" id="KW-0156">Chromatin regulator</keyword>